<name>Q9K225_CHLPN</name>
<reference evidence="2 3" key="1">
    <citation type="journal article" date="2000" name="Nucleic Acids Res.">
        <title>Genome sequences of Chlamydia trachomatis MoPn and Chlamydia pneumoniae AR39.</title>
        <authorList>
            <person name="Read T.D."/>
            <person name="Brunham R.C."/>
            <person name="Shen C."/>
            <person name="Gill S.R."/>
            <person name="Heidelberg J.F."/>
            <person name="White O."/>
            <person name="Hickey E.K."/>
            <person name="Peterson J.D."/>
            <person name="Utterback T.R."/>
            <person name="Berry K.J."/>
            <person name="Bass S."/>
            <person name="Linher K.D."/>
            <person name="Weidman J.F."/>
            <person name="Khouri H.M."/>
            <person name="Craven B."/>
            <person name="Bowman C."/>
            <person name="Dodson R.J."/>
            <person name="Gwinn M.L."/>
            <person name="Nelson W.C."/>
            <person name="DeBoy R.T."/>
            <person name="Kolonay J.F."/>
            <person name="McClarty G."/>
            <person name="Salzberg S.L."/>
            <person name="Eisen J.A."/>
            <person name="Fraser C.M."/>
        </authorList>
    </citation>
    <scope>NUCLEOTIDE SEQUENCE [LARGE SCALE GENOMIC DNA]</scope>
    <source>
        <strain evidence="2 3">AR39</strain>
    </source>
</reference>
<gene>
    <name evidence="2" type="ordered locus">CP_0641</name>
</gene>
<accession>Q9K225</accession>
<sequence>MFMENAMSSSFVYNGPSWILKTSVAQEVFKKHGKGIQVLLSTSVMLFIGLGVCAFIFPQYLIVFVLTIALLMLAISLVLFLLIRSVRSSMVDRLWCSEKGYALHQHENGPFLDVKRVQQILLRSPYIKVRALWPSGDIPEDPSQAAVLLLSPWTFFSSVDVEALLPSPQEKEGKYIDPVLPKLSRIERVSLLVFLSAFTLDDLNEQGVNPLMNNEEFLFFINKKAREHGIQDLKHEIMSSLEKTGVPLDPSMSFQVSQAMFSVYRYLRQRDLTTSELRCFHLLSCFKGDVVHCLASFENPKDLADSDFLEACKNVEWGEFISACEKALLKNPQGISIKDLKQFLVR</sequence>
<feature type="transmembrane region" description="Helical" evidence="1">
    <location>
        <begin position="38"/>
        <end position="57"/>
    </location>
</feature>
<keyword evidence="1" id="KW-1133">Transmembrane helix</keyword>
<proteinExistence type="predicted"/>
<protein>
    <submittedName>
        <fullName evidence="2">Uncharacterized protein</fullName>
    </submittedName>
</protein>
<dbReference type="EMBL" id="AE002161">
    <property type="protein sequence ID" value="AAF38456.1"/>
    <property type="molecule type" value="Genomic_DNA"/>
</dbReference>
<keyword evidence="1" id="KW-0472">Membrane</keyword>
<feature type="transmembrane region" description="Helical" evidence="1">
    <location>
        <begin position="63"/>
        <end position="83"/>
    </location>
</feature>
<keyword evidence="1" id="KW-0812">Transmembrane</keyword>
<dbReference type="PIR" id="A81554">
    <property type="entry name" value="A81554"/>
</dbReference>
<evidence type="ECO:0000313" key="3">
    <source>
        <dbReference type="Proteomes" id="UP000000583"/>
    </source>
</evidence>
<evidence type="ECO:0000313" key="2">
    <source>
        <dbReference type="EMBL" id="AAF38456.1"/>
    </source>
</evidence>
<organism evidence="2 3">
    <name type="scientific">Chlamydia pneumoniae</name>
    <name type="common">Chlamydophila pneumoniae</name>
    <dbReference type="NCBI Taxonomy" id="83558"/>
    <lineage>
        <taxon>Bacteria</taxon>
        <taxon>Pseudomonadati</taxon>
        <taxon>Chlamydiota</taxon>
        <taxon>Chlamydiia</taxon>
        <taxon>Chlamydiales</taxon>
        <taxon>Chlamydiaceae</taxon>
        <taxon>Chlamydia/Chlamydophila group</taxon>
        <taxon>Chlamydia</taxon>
    </lineage>
</organism>
<dbReference type="Proteomes" id="UP000000583">
    <property type="component" value="Chromosome"/>
</dbReference>
<dbReference type="KEGG" id="cpa:CP_0641"/>
<evidence type="ECO:0000256" key="1">
    <source>
        <dbReference type="SAM" id="Phobius"/>
    </source>
</evidence>
<dbReference type="AlphaFoldDB" id="Q9K225"/>